<feature type="transmembrane region" description="Helical" evidence="5">
    <location>
        <begin position="44"/>
        <end position="65"/>
    </location>
</feature>
<dbReference type="Pfam" id="PF07291">
    <property type="entry name" value="MauE"/>
    <property type="match status" value="1"/>
</dbReference>
<evidence type="ECO:0000256" key="2">
    <source>
        <dbReference type="ARBA" id="ARBA00022692"/>
    </source>
</evidence>
<reference evidence="8" key="1">
    <citation type="submission" date="2016-10" db="EMBL/GenBank/DDBJ databases">
        <authorList>
            <person name="Varghese N."/>
            <person name="Submissions S."/>
        </authorList>
    </citation>
    <scope>NUCLEOTIDE SEQUENCE [LARGE SCALE GENOMIC DNA]</scope>
    <source>
        <strain evidence="8">DSM 45419</strain>
    </source>
</reference>
<evidence type="ECO:0000256" key="4">
    <source>
        <dbReference type="ARBA" id="ARBA00023136"/>
    </source>
</evidence>
<feature type="domain" description="Methylamine utilisation protein MauE" evidence="6">
    <location>
        <begin position="1"/>
        <end position="132"/>
    </location>
</feature>
<name>A0A1G9PXC0_9ACTN</name>
<sequence>MPWVATVARWVLGGVFLAAGALKLPDPDAAVRAVRAYRLLPEPLVAPVAFGLPVLEIAVGLALVAGVFVRTAAVVAAALLVVFLGGVGSAWARGLQIDCGCFGGGGEVAAGETAYPAEVVRDVALLAVALALARWPGSRLALGGRHAEATPSNEEGERVP</sequence>
<comment type="subcellular location">
    <subcellularLocation>
        <location evidence="1">Membrane</location>
        <topology evidence="1">Multi-pass membrane protein</topology>
    </subcellularLocation>
</comment>
<evidence type="ECO:0000259" key="6">
    <source>
        <dbReference type="Pfam" id="PF07291"/>
    </source>
</evidence>
<protein>
    <submittedName>
        <fullName evidence="7">Methylamine utilisation protein MauE</fullName>
    </submittedName>
</protein>
<keyword evidence="3 5" id="KW-1133">Transmembrane helix</keyword>
<accession>A0A1G9PXC0</accession>
<evidence type="ECO:0000256" key="1">
    <source>
        <dbReference type="ARBA" id="ARBA00004141"/>
    </source>
</evidence>
<evidence type="ECO:0000256" key="3">
    <source>
        <dbReference type="ARBA" id="ARBA00022989"/>
    </source>
</evidence>
<dbReference type="EMBL" id="FNHE01000003">
    <property type="protein sequence ID" value="SDM03419.1"/>
    <property type="molecule type" value="Genomic_DNA"/>
</dbReference>
<keyword evidence="4 5" id="KW-0472">Membrane</keyword>
<dbReference type="Proteomes" id="UP000198680">
    <property type="component" value="Unassembled WGS sequence"/>
</dbReference>
<dbReference type="STRING" id="1137991.SAMN05660642_01409"/>
<evidence type="ECO:0000313" key="7">
    <source>
        <dbReference type="EMBL" id="SDM03419.1"/>
    </source>
</evidence>
<keyword evidence="8" id="KW-1185">Reference proteome</keyword>
<organism evidence="7 8">
    <name type="scientific">Geodermatophilus siccatus</name>
    <dbReference type="NCBI Taxonomy" id="1137991"/>
    <lineage>
        <taxon>Bacteria</taxon>
        <taxon>Bacillati</taxon>
        <taxon>Actinomycetota</taxon>
        <taxon>Actinomycetes</taxon>
        <taxon>Geodermatophilales</taxon>
        <taxon>Geodermatophilaceae</taxon>
        <taxon>Geodermatophilus</taxon>
    </lineage>
</organism>
<dbReference type="UniPathway" id="UPA00895"/>
<dbReference type="GO" id="GO:0030416">
    <property type="term" value="P:methylamine metabolic process"/>
    <property type="evidence" value="ECO:0007669"/>
    <property type="project" value="InterPro"/>
</dbReference>
<feature type="transmembrane region" description="Helical" evidence="5">
    <location>
        <begin position="72"/>
        <end position="92"/>
    </location>
</feature>
<dbReference type="AlphaFoldDB" id="A0A1G9PXC0"/>
<evidence type="ECO:0000256" key="5">
    <source>
        <dbReference type="SAM" id="Phobius"/>
    </source>
</evidence>
<dbReference type="GO" id="GO:0016020">
    <property type="term" value="C:membrane"/>
    <property type="evidence" value="ECO:0007669"/>
    <property type="project" value="UniProtKB-SubCell"/>
</dbReference>
<evidence type="ECO:0000313" key="8">
    <source>
        <dbReference type="Proteomes" id="UP000198680"/>
    </source>
</evidence>
<proteinExistence type="predicted"/>
<gene>
    <name evidence="7" type="ORF">SAMN05660642_01409</name>
</gene>
<feature type="transmembrane region" description="Helical" evidence="5">
    <location>
        <begin position="7"/>
        <end position="24"/>
    </location>
</feature>
<dbReference type="InterPro" id="IPR009908">
    <property type="entry name" value="Methylamine_util_MauE"/>
</dbReference>
<keyword evidence="2 5" id="KW-0812">Transmembrane</keyword>